<gene>
    <name evidence="2" type="ORF">AAFF_G00041010</name>
</gene>
<proteinExistence type="predicted"/>
<dbReference type="Proteomes" id="UP001221898">
    <property type="component" value="Unassembled WGS sequence"/>
</dbReference>
<evidence type="ECO:0000313" key="3">
    <source>
        <dbReference type="Proteomes" id="UP001221898"/>
    </source>
</evidence>
<accession>A0AAD7R2A0</accession>
<feature type="region of interest" description="Disordered" evidence="1">
    <location>
        <begin position="1"/>
        <end position="111"/>
    </location>
</feature>
<feature type="compositionally biased region" description="Basic and acidic residues" evidence="1">
    <location>
        <begin position="13"/>
        <end position="49"/>
    </location>
</feature>
<keyword evidence="3" id="KW-1185">Reference proteome</keyword>
<feature type="compositionally biased region" description="Basic and acidic residues" evidence="1">
    <location>
        <begin position="94"/>
        <end position="111"/>
    </location>
</feature>
<dbReference type="AlphaFoldDB" id="A0AAD7R2A0"/>
<organism evidence="2 3">
    <name type="scientific">Aldrovandia affinis</name>
    <dbReference type="NCBI Taxonomy" id="143900"/>
    <lineage>
        <taxon>Eukaryota</taxon>
        <taxon>Metazoa</taxon>
        <taxon>Chordata</taxon>
        <taxon>Craniata</taxon>
        <taxon>Vertebrata</taxon>
        <taxon>Euteleostomi</taxon>
        <taxon>Actinopterygii</taxon>
        <taxon>Neopterygii</taxon>
        <taxon>Teleostei</taxon>
        <taxon>Notacanthiformes</taxon>
        <taxon>Halosauridae</taxon>
        <taxon>Aldrovandia</taxon>
    </lineage>
</organism>
<sequence length="111" mass="12760">MEEMVARNRSGHFTKEESDEGFKGEKVDEKQLKQKLEEEWSRREEELIERMATVVDDSETEGSTLPVRKRRDSFEVTPPSMSGGSPSEAGSSEWGHELAHERSKQKEEGKY</sequence>
<name>A0AAD7R2A0_9TELE</name>
<comment type="caution">
    <text evidence="2">The sequence shown here is derived from an EMBL/GenBank/DDBJ whole genome shotgun (WGS) entry which is preliminary data.</text>
</comment>
<evidence type="ECO:0000313" key="2">
    <source>
        <dbReference type="EMBL" id="KAJ8358041.1"/>
    </source>
</evidence>
<protein>
    <submittedName>
        <fullName evidence="2">Uncharacterized protein</fullName>
    </submittedName>
</protein>
<feature type="compositionally biased region" description="Low complexity" evidence="1">
    <location>
        <begin position="78"/>
        <end position="92"/>
    </location>
</feature>
<dbReference type="EMBL" id="JAINUG010001217">
    <property type="protein sequence ID" value="KAJ8358041.1"/>
    <property type="molecule type" value="Genomic_DNA"/>
</dbReference>
<reference evidence="2" key="1">
    <citation type="journal article" date="2023" name="Science">
        <title>Genome structures resolve the early diversification of teleost fishes.</title>
        <authorList>
            <person name="Parey E."/>
            <person name="Louis A."/>
            <person name="Montfort J."/>
            <person name="Bouchez O."/>
            <person name="Roques C."/>
            <person name="Iampietro C."/>
            <person name="Lluch J."/>
            <person name="Castinel A."/>
            <person name="Donnadieu C."/>
            <person name="Desvignes T."/>
            <person name="Floi Bucao C."/>
            <person name="Jouanno E."/>
            <person name="Wen M."/>
            <person name="Mejri S."/>
            <person name="Dirks R."/>
            <person name="Jansen H."/>
            <person name="Henkel C."/>
            <person name="Chen W.J."/>
            <person name="Zahm M."/>
            <person name="Cabau C."/>
            <person name="Klopp C."/>
            <person name="Thompson A.W."/>
            <person name="Robinson-Rechavi M."/>
            <person name="Braasch I."/>
            <person name="Lecointre G."/>
            <person name="Bobe J."/>
            <person name="Postlethwait J.H."/>
            <person name="Berthelot C."/>
            <person name="Roest Crollius H."/>
            <person name="Guiguen Y."/>
        </authorList>
    </citation>
    <scope>NUCLEOTIDE SEQUENCE</scope>
    <source>
        <strain evidence="2">NC1722</strain>
    </source>
</reference>
<evidence type="ECO:0000256" key="1">
    <source>
        <dbReference type="SAM" id="MobiDB-lite"/>
    </source>
</evidence>